<dbReference type="RefSeq" id="WP_285672583.1">
    <property type="nucleotide sequence ID" value="NZ_BSYI01000024.1"/>
</dbReference>
<protein>
    <recommendedName>
        <fullName evidence="3">Lipoprotein</fullName>
    </recommendedName>
</protein>
<evidence type="ECO:0000313" key="1">
    <source>
        <dbReference type="EMBL" id="GMG83780.1"/>
    </source>
</evidence>
<comment type="caution">
    <text evidence="1">The sequence shown here is derived from an EMBL/GenBank/DDBJ whole genome shotgun (WGS) entry which is preliminary data.</text>
</comment>
<proteinExistence type="predicted"/>
<evidence type="ECO:0000313" key="2">
    <source>
        <dbReference type="Proteomes" id="UP001239909"/>
    </source>
</evidence>
<sequence>MKLHALLPFALLGGCTFGLDRSNVDATPPMFDRVMAGRYGDAAACTVIEIRRSDDSIQPQVQMIELPAEQRAEVQITATSGLTGTIFGAIAYFSAEAEDRHRAVVRAPMRGDGQHAVAAVERCAARLAEASAGAAGAARAAPKAANRRSLAEVARAYNAQ</sequence>
<evidence type="ECO:0008006" key="3">
    <source>
        <dbReference type="Google" id="ProtNLM"/>
    </source>
</evidence>
<accession>A0ABQ6LNB8</accession>
<gene>
    <name evidence="1" type="ORF">LNKW23_29940</name>
</gene>
<organism evidence="1 2">
    <name type="scientific">Paralimibaculum aggregatum</name>
    <dbReference type="NCBI Taxonomy" id="3036245"/>
    <lineage>
        <taxon>Bacteria</taxon>
        <taxon>Pseudomonadati</taxon>
        <taxon>Pseudomonadota</taxon>
        <taxon>Alphaproteobacteria</taxon>
        <taxon>Rhodobacterales</taxon>
        <taxon>Paracoccaceae</taxon>
        <taxon>Paralimibaculum</taxon>
    </lineage>
</organism>
<dbReference type="EMBL" id="BSYI01000024">
    <property type="protein sequence ID" value="GMG83780.1"/>
    <property type="molecule type" value="Genomic_DNA"/>
</dbReference>
<name>A0ABQ6LNB8_9RHOB</name>
<reference evidence="1 2" key="1">
    <citation type="submission" date="2023-04" db="EMBL/GenBank/DDBJ databases">
        <title>Marinoamorphus aggregata gen. nov., sp. Nov., isolate from tissue of brittle star Ophioplocus japonicus.</title>
        <authorList>
            <person name="Kawano K."/>
            <person name="Sawayama S."/>
            <person name="Nakagawa S."/>
        </authorList>
    </citation>
    <scope>NUCLEOTIDE SEQUENCE [LARGE SCALE GENOMIC DNA]</scope>
    <source>
        <strain evidence="1 2">NKW23</strain>
    </source>
</reference>
<dbReference type="Proteomes" id="UP001239909">
    <property type="component" value="Unassembled WGS sequence"/>
</dbReference>
<dbReference type="PROSITE" id="PS51257">
    <property type="entry name" value="PROKAR_LIPOPROTEIN"/>
    <property type="match status" value="1"/>
</dbReference>
<keyword evidence="2" id="KW-1185">Reference proteome</keyword>